<keyword evidence="7 8" id="KW-0503">Monooxygenase</keyword>
<evidence type="ECO:0000256" key="3">
    <source>
        <dbReference type="ARBA" id="ARBA00022617"/>
    </source>
</evidence>
<dbReference type="SUPFAM" id="SSF48264">
    <property type="entry name" value="Cytochrome P450"/>
    <property type="match status" value="1"/>
</dbReference>
<sequence>MAQLTSLASSALSNFLHRLSPEQLLSKTDIGNNYVLVLLLSSVALLTVTTAIRQAYFHPLSRYPGSKIAAATPFPYLAAILTGRLSYYCHELHKKYGDVVRIAPNQLSYVNRDAWKDIYERRPGHALLEKDPSFYTHPPNGFPGIVTVNQTEHPRFRRPFSHAFSEKALRDQQPLIKKYIDLLMGHLREQETSGQPINIVKYYNWTTFDITGDLVFGESFGCLEAGKDHPWVEMLFGTIKLMAYFSVANAIPGLATLVQILLGKRLTEEGKKHMAFAAQKVRRRLERDTDRADFMTRVIEYNREKAPKKGFLGLSPEEMDSTANHIIVAGAETTATLMSGATYFLLKNPTVLQKLVTEIRSSFTTEDQIDYMAVNDLSYLRAVLDEALRLYPPVVAGLLRVTPREGETILGMEVPGNTIVSVNHWATYHSEQNFRNAFDFAPERWLGDPQYKDDRKDALNPFSIGPRNCLGKNLANSEMRLIIARLLYNFDLELMTESKDWAVEQKHYWIWQKPELHVKLHRVKKDNAADSA</sequence>
<feature type="transmembrane region" description="Helical" evidence="9">
    <location>
        <begin position="34"/>
        <end position="52"/>
    </location>
</feature>
<dbReference type="InterPro" id="IPR001128">
    <property type="entry name" value="Cyt_P450"/>
</dbReference>
<keyword evidence="9" id="KW-0812">Transmembrane</keyword>
<protein>
    <recommendedName>
        <fullName evidence="12">Cytochrome P450 monooxygenase</fullName>
    </recommendedName>
</protein>
<dbReference type="InterPro" id="IPR050121">
    <property type="entry name" value="Cytochrome_P450_monoxygenase"/>
</dbReference>
<dbReference type="Pfam" id="PF00067">
    <property type="entry name" value="p450"/>
    <property type="match status" value="1"/>
</dbReference>
<evidence type="ECO:0000256" key="2">
    <source>
        <dbReference type="ARBA" id="ARBA00010617"/>
    </source>
</evidence>
<evidence type="ECO:0000256" key="6">
    <source>
        <dbReference type="ARBA" id="ARBA00023004"/>
    </source>
</evidence>
<evidence type="ECO:0000256" key="7">
    <source>
        <dbReference type="ARBA" id="ARBA00023033"/>
    </source>
</evidence>
<keyword evidence="9" id="KW-0472">Membrane</keyword>
<evidence type="ECO:0000313" key="10">
    <source>
        <dbReference type="EMBL" id="CAK7225827.1"/>
    </source>
</evidence>
<evidence type="ECO:0000256" key="5">
    <source>
        <dbReference type="ARBA" id="ARBA00023002"/>
    </source>
</evidence>
<dbReference type="PRINTS" id="PR00385">
    <property type="entry name" value="P450"/>
</dbReference>
<dbReference type="PROSITE" id="PS00086">
    <property type="entry name" value="CYTOCHROME_P450"/>
    <property type="match status" value="1"/>
</dbReference>
<dbReference type="InterPro" id="IPR017972">
    <property type="entry name" value="Cyt_P450_CS"/>
</dbReference>
<keyword evidence="9" id="KW-1133">Transmembrane helix</keyword>
<dbReference type="PANTHER" id="PTHR24305:SF230">
    <property type="entry name" value="P450, PUTATIVE (EUROFUNG)-RELATED"/>
    <property type="match status" value="1"/>
</dbReference>
<dbReference type="PRINTS" id="PR00463">
    <property type="entry name" value="EP450I"/>
</dbReference>
<keyword evidence="11" id="KW-1185">Reference proteome</keyword>
<evidence type="ECO:0008006" key="12">
    <source>
        <dbReference type="Google" id="ProtNLM"/>
    </source>
</evidence>
<keyword evidence="6 8" id="KW-0408">Iron</keyword>
<keyword evidence="4 8" id="KW-0479">Metal-binding</keyword>
<comment type="cofactor">
    <cofactor evidence="1">
        <name>heme</name>
        <dbReference type="ChEBI" id="CHEBI:30413"/>
    </cofactor>
</comment>
<dbReference type="InterPro" id="IPR036396">
    <property type="entry name" value="Cyt_P450_sf"/>
</dbReference>
<dbReference type="Gene3D" id="1.10.630.10">
    <property type="entry name" value="Cytochrome P450"/>
    <property type="match status" value="1"/>
</dbReference>
<evidence type="ECO:0000256" key="8">
    <source>
        <dbReference type="RuleBase" id="RU000461"/>
    </source>
</evidence>
<dbReference type="PANTHER" id="PTHR24305">
    <property type="entry name" value="CYTOCHROME P450"/>
    <property type="match status" value="1"/>
</dbReference>
<reference evidence="10 11" key="1">
    <citation type="submission" date="2024-01" db="EMBL/GenBank/DDBJ databases">
        <authorList>
            <person name="Allen C."/>
            <person name="Tagirdzhanova G."/>
        </authorList>
    </citation>
    <scope>NUCLEOTIDE SEQUENCE [LARGE SCALE GENOMIC DNA]</scope>
</reference>
<evidence type="ECO:0000256" key="4">
    <source>
        <dbReference type="ARBA" id="ARBA00022723"/>
    </source>
</evidence>
<organism evidence="10 11">
    <name type="scientific">Sporothrix eucalyptigena</name>
    <dbReference type="NCBI Taxonomy" id="1812306"/>
    <lineage>
        <taxon>Eukaryota</taxon>
        <taxon>Fungi</taxon>
        <taxon>Dikarya</taxon>
        <taxon>Ascomycota</taxon>
        <taxon>Pezizomycotina</taxon>
        <taxon>Sordariomycetes</taxon>
        <taxon>Sordariomycetidae</taxon>
        <taxon>Ophiostomatales</taxon>
        <taxon>Ophiostomataceae</taxon>
        <taxon>Sporothrix</taxon>
    </lineage>
</organism>
<gene>
    <name evidence="10" type="ORF">SEUCBS140593_006035</name>
</gene>
<keyword evidence="3 8" id="KW-0349">Heme</keyword>
<dbReference type="InterPro" id="IPR002401">
    <property type="entry name" value="Cyt_P450_E_grp-I"/>
</dbReference>
<proteinExistence type="inferred from homology"/>
<name>A0ABP0C2E7_9PEZI</name>
<evidence type="ECO:0000256" key="9">
    <source>
        <dbReference type="SAM" id="Phobius"/>
    </source>
</evidence>
<accession>A0ABP0C2E7</accession>
<dbReference type="CDD" id="cd11058">
    <property type="entry name" value="CYP60B-like"/>
    <property type="match status" value="1"/>
</dbReference>
<evidence type="ECO:0000256" key="1">
    <source>
        <dbReference type="ARBA" id="ARBA00001971"/>
    </source>
</evidence>
<evidence type="ECO:0000313" key="11">
    <source>
        <dbReference type="Proteomes" id="UP001642482"/>
    </source>
</evidence>
<dbReference type="EMBL" id="CAWUHD010000062">
    <property type="protein sequence ID" value="CAK7225827.1"/>
    <property type="molecule type" value="Genomic_DNA"/>
</dbReference>
<comment type="similarity">
    <text evidence="2 8">Belongs to the cytochrome P450 family.</text>
</comment>
<comment type="caution">
    <text evidence="10">The sequence shown here is derived from an EMBL/GenBank/DDBJ whole genome shotgun (WGS) entry which is preliminary data.</text>
</comment>
<dbReference type="Proteomes" id="UP001642482">
    <property type="component" value="Unassembled WGS sequence"/>
</dbReference>
<keyword evidence="5 8" id="KW-0560">Oxidoreductase</keyword>